<accession>A0A2X2J5P8</accession>
<dbReference type="GeneID" id="97182576"/>
<comment type="subcellular location">
    <subcellularLocation>
        <location evidence="1">Cell outer membrane</location>
        <topology evidence="1">Multi-pass membrane protein</topology>
    </subcellularLocation>
</comment>
<dbReference type="InterPro" id="IPR036942">
    <property type="entry name" value="Beta-barrel_TonB_sf"/>
</dbReference>
<dbReference type="GO" id="GO:0044718">
    <property type="term" value="P:siderophore transmembrane transport"/>
    <property type="evidence" value="ECO:0007669"/>
    <property type="project" value="TreeGrafter"/>
</dbReference>
<evidence type="ECO:0000256" key="4">
    <source>
        <dbReference type="ARBA" id="ARBA00022692"/>
    </source>
</evidence>
<keyword evidence="5" id="KW-0732">Signal</keyword>
<keyword evidence="7" id="KW-0998">Cell outer membrane</keyword>
<proteinExistence type="predicted"/>
<evidence type="ECO:0000313" key="8">
    <source>
        <dbReference type="EMBL" id="SPZ86963.1"/>
    </source>
</evidence>
<dbReference type="SUPFAM" id="SSF56935">
    <property type="entry name" value="Porins"/>
    <property type="match status" value="1"/>
</dbReference>
<keyword evidence="6" id="KW-0472">Membrane</keyword>
<name>A0A2X2J5P8_SPHMU</name>
<keyword evidence="3" id="KW-1134">Transmembrane beta strand</keyword>
<dbReference type="AlphaFoldDB" id="A0A2X2J5P8"/>
<dbReference type="SUPFAM" id="SSF49464">
    <property type="entry name" value="Carboxypeptidase regulatory domain-like"/>
    <property type="match status" value="1"/>
</dbReference>
<evidence type="ECO:0000256" key="1">
    <source>
        <dbReference type="ARBA" id="ARBA00004571"/>
    </source>
</evidence>
<evidence type="ECO:0000256" key="2">
    <source>
        <dbReference type="ARBA" id="ARBA00022448"/>
    </source>
</evidence>
<sequence>MKDRILYRLLFFCWLVMVVCSKAMGQSSPAELRISIDTHNKQILQILAEIHKTYDISMSYDEQIFNKDIIYSRSFDKSSLEEVLNYLLKDSNVGFTIINRALIFYEEDKTFTIKGRVVDSLSGENLIGATLLIAEKNKSSLSNKYGFYSLTLPRGEYSCYVSYLGYKTRVVSLNAALENNYLVIKLAPVDFNLSEVVVNVDSSLTAQHMGSFTDKINWTQTRRNAFYKGEADIMKVLQMQNGINGLTEGGSNLFVRGSGKDQNLILLDEAVVYNPSHLFGLTSVFNSDILKNTQFYKDAIPANLGGRLSSIMDMSTRDGDANAFHVFGGSSLLIARVGAEGPFIKKGKGAFIATARGSILNAFNTDYRLFNVKGKYSDYNVKFNYTFDEKNRVYLSGYYGQDKVISPNKNTNRWGNWTSTLRWNHVHSDRLFMNLSAIFSDYHNKLDVSKPESSDNQIWLTRIRDFSLKSDFTYFMGLDRTLDFGLQGTLHRFNPGEISPVNSNTEDNIFRAQAYDYTGYVSFNWKIDSAFRIVAGMRANAFFNASFGRYYLLDGSSYKPLSNDADKKKSYYGLEPRLSLQYKMGNDFAFRLAYNRSYQYLQLLQNDELAFSSLEAWVPAGLNIKPQYVDAISFRINRLLYRGNIGLEGYWKRMGNQVELIDHAQLILNPFIETQLRQGKGRAYGLELSVNQRIGEFSGSIFYSWSRSFRKINGINKGKEYAANFDIPHVLKSNLSYDLGRSVHLNAFYTIHTGRPLTYPIGFMEYEGIYVPVYSSRNSHRMPTFSRFDLNCSVDLETIRQRERGRRHTLNFGLYNIFDQRNPLYYSFSEDSNGNLAIQKTSFSGRVPSISYTMRF</sequence>
<dbReference type="GO" id="GO:0015344">
    <property type="term" value="F:siderophore uptake transmembrane transporter activity"/>
    <property type="evidence" value="ECO:0007669"/>
    <property type="project" value="TreeGrafter"/>
</dbReference>
<evidence type="ECO:0000256" key="3">
    <source>
        <dbReference type="ARBA" id="ARBA00022452"/>
    </source>
</evidence>
<dbReference type="Pfam" id="PF13715">
    <property type="entry name" value="CarbopepD_reg_2"/>
    <property type="match status" value="1"/>
</dbReference>
<organism evidence="8 9">
    <name type="scientific">Sphingobacterium multivorum</name>
    <dbReference type="NCBI Taxonomy" id="28454"/>
    <lineage>
        <taxon>Bacteria</taxon>
        <taxon>Pseudomonadati</taxon>
        <taxon>Bacteroidota</taxon>
        <taxon>Sphingobacteriia</taxon>
        <taxon>Sphingobacteriales</taxon>
        <taxon>Sphingobacteriaceae</taxon>
        <taxon>Sphingobacterium</taxon>
    </lineage>
</organism>
<reference evidence="8 9" key="1">
    <citation type="submission" date="2018-06" db="EMBL/GenBank/DDBJ databases">
        <authorList>
            <consortium name="Pathogen Informatics"/>
            <person name="Doyle S."/>
        </authorList>
    </citation>
    <scope>NUCLEOTIDE SEQUENCE [LARGE SCALE GENOMIC DNA]</scope>
    <source>
        <strain evidence="8 9">NCTC11343</strain>
    </source>
</reference>
<protein>
    <submittedName>
        <fullName evidence="8">Outer membrane receptor for ferrienterochelin and colicins</fullName>
    </submittedName>
</protein>
<dbReference type="Proteomes" id="UP000251241">
    <property type="component" value="Unassembled WGS sequence"/>
</dbReference>
<evidence type="ECO:0000256" key="7">
    <source>
        <dbReference type="ARBA" id="ARBA00023237"/>
    </source>
</evidence>
<keyword evidence="2" id="KW-0813">Transport</keyword>
<dbReference type="InterPro" id="IPR008969">
    <property type="entry name" value="CarboxyPept-like_regulatory"/>
</dbReference>
<keyword evidence="8" id="KW-0675">Receptor</keyword>
<evidence type="ECO:0000256" key="5">
    <source>
        <dbReference type="ARBA" id="ARBA00022729"/>
    </source>
</evidence>
<evidence type="ECO:0000256" key="6">
    <source>
        <dbReference type="ARBA" id="ARBA00023136"/>
    </source>
</evidence>
<dbReference type="EMBL" id="UAUU01000009">
    <property type="protein sequence ID" value="SPZ86963.1"/>
    <property type="molecule type" value="Genomic_DNA"/>
</dbReference>
<evidence type="ECO:0000313" key="9">
    <source>
        <dbReference type="Proteomes" id="UP000251241"/>
    </source>
</evidence>
<dbReference type="Gene3D" id="3.55.50.30">
    <property type="match status" value="1"/>
</dbReference>
<keyword evidence="4" id="KW-0812">Transmembrane</keyword>
<dbReference type="GO" id="GO:0009279">
    <property type="term" value="C:cell outer membrane"/>
    <property type="evidence" value="ECO:0007669"/>
    <property type="project" value="UniProtKB-SubCell"/>
</dbReference>
<gene>
    <name evidence="8" type="ORF">NCTC11343_02634</name>
</gene>
<dbReference type="PANTHER" id="PTHR30069:SF29">
    <property type="entry name" value="HEMOGLOBIN AND HEMOGLOBIN-HAPTOGLOBIN-BINDING PROTEIN 1-RELATED"/>
    <property type="match status" value="1"/>
</dbReference>
<dbReference type="Gene3D" id="2.60.40.1120">
    <property type="entry name" value="Carboxypeptidase-like, regulatory domain"/>
    <property type="match status" value="1"/>
</dbReference>
<dbReference type="InterPro" id="IPR039426">
    <property type="entry name" value="TonB-dep_rcpt-like"/>
</dbReference>
<dbReference type="PANTHER" id="PTHR30069">
    <property type="entry name" value="TONB-DEPENDENT OUTER MEMBRANE RECEPTOR"/>
    <property type="match status" value="1"/>
</dbReference>
<dbReference type="RefSeq" id="WP_112374883.1">
    <property type="nucleotide sequence ID" value="NZ_CP069793.1"/>
</dbReference>
<dbReference type="Gene3D" id="2.40.170.20">
    <property type="entry name" value="TonB-dependent receptor, beta-barrel domain"/>
    <property type="match status" value="1"/>
</dbReference>